<feature type="transmembrane region" description="Helical" evidence="1">
    <location>
        <begin position="215"/>
        <end position="236"/>
    </location>
</feature>
<feature type="transmembrane region" description="Helical" evidence="1">
    <location>
        <begin position="188"/>
        <end position="209"/>
    </location>
</feature>
<keyword evidence="1" id="KW-0812">Transmembrane</keyword>
<proteinExistence type="predicted"/>
<feature type="transmembrane region" description="Helical" evidence="1">
    <location>
        <begin position="7"/>
        <end position="29"/>
    </location>
</feature>
<protein>
    <recommendedName>
        <fullName evidence="4">DUF4386 domain-containing protein</fullName>
    </recommendedName>
</protein>
<dbReference type="Proteomes" id="UP001203423">
    <property type="component" value="Unassembled WGS sequence"/>
</dbReference>
<evidence type="ECO:0008006" key="4">
    <source>
        <dbReference type="Google" id="ProtNLM"/>
    </source>
</evidence>
<feature type="transmembrane region" description="Helical" evidence="1">
    <location>
        <begin position="104"/>
        <end position="135"/>
    </location>
</feature>
<feature type="transmembrane region" description="Helical" evidence="1">
    <location>
        <begin position="155"/>
        <end position="176"/>
    </location>
</feature>
<name>A0ABT0L727_9GAMM</name>
<feature type="transmembrane region" description="Helical" evidence="1">
    <location>
        <begin position="70"/>
        <end position="92"/>
    </location>
</feature>
<dbReference type="EMBL" id="JAKIKS010000005">
    <property type="protein sequence ID" value="MCL1123369.1"/>
    <property type="molecule type" value="Genomic_DNA"/>
</dbReference>
<organism evidence="2 3">
    <name type="scientific">Shewanella surugensis</name>
    <dbReference type="NCBI Taxonomy" id="212020"/>
    <lineage>
        <taxon>Bacteria</taxon>
        <taxon>Pseudomonadati</taxon>
        <taxon>Pseudomonadota</taxon>
        <taxon>Gammaproteobacteria</taxon>
        <taxon>Alteromonadales</taxon>
        <taxon>Shewanellaceae</taxon>
        <taxon>Shewanella</taxon>
    </lineage>
</organism>
<keyword evidence="1" id="KW-1133">Transmembrane helix</keyword>
<keyword evidence="3" id="KW-1185">Reference proteome</keyword>
<sequence>MSIQKWGGVAAIAEASIYLFGFVLFFTILDPSGFEANVVDEASGIAINGLTLDVAQRNLLFMIQNRDSYFIGYLVCGVVFSFTLLILVQAIYQRFKQSFPELMIFAAAVGYLWVGIVLASSLIFLIGLGAITHYYGLNPEQALTIHRTLSIVVEALGGGIELVGAVWVLAVSYVGLKSHIFSPWLHYWGMFVGISGVLTLFSGLSFLSTQPLFEFMTAIFGLGQILWFLVLGIGMLSETSIAESVSYIED</sequence>
<keyword evidence="1" id="KW-0472">Membrane</keyword>
<evidence type="ECO:0000256" key="1">
    <source>
        <dbReference type="SAM" id="Phobius"/>
    </source>
</evidence>
<dbReference type="RefSeq" id="WP_248938657.1">
    <property type="nucleotide sequence ID" value="NZ_JAKIKS010000005.1"/>
</dbReference>
<accession>A0ABT0L727</accession>
<evidence type="ECO:0000313" key="3">
    <source>
        <dbReference type="Proteomes" id="UP001203423"/>
    </source>
</evidence>
<comment type="caution">
    <text evidence="2">The sequence shown here is derived from an EMBL/GenBank/DDBJ whole genome shotgun (WGS) entry which is preliminary data.</text>
</comment>
<gene>
    <name evidence="2" type="ORF">L2764_02445</name>
</gene>
<evidence type="ECO:0000313" key="2">
    <source>
        <dbReference type="EMBL" id="MCL1123369.1"/>
    </source>
</evidence>
<reference evidence="2 3" key="1">
    <citation type="submission" date="2022-01" db="EMBL/GenBank/DDBJ databases">
        <title>Whole genome-based taxonomy of the Shewanellaceae.</title>
        <authorList>
            <person name="Martin-Rodriguez A.J."/>
        </authorList>
    </citation>
    <scope>NUCLEOTIDE SEQUENCE [LARGE SCALE GENOMIC DNA]</scope>
    <source>
        <strain evidence="2 3">DSM 17177</strain>
    </source>
</reference>